<organism evidence="14 15">
    <name type="scientific">Hasllibacter halocynthiae</name>
    <dbReference type="NCBI Taxonomy" id="595589"/>
    <lineage>
        <taxon>Bacteria</taxon>
        <taxon>Pseudomonadati</taxon>
        <taxon>Pseudomonadota</taxon>
        <taxon>Alphaproteobacteria</taxon>
        <taxon>Rhodobacterales</taxon>
        <taxon>Roseobacteraceae</taxon>
        <taxon>Hasllibacter</taxon>
    </lineage>
</organism>
<keyword evidence="15" id="KW-1185">Reference proteome</keyword>
<comment type="function">
    <text evidence="9">The M ring may be actively involved in energy transduction.</text>
</comment>
<accession>A0A2T0X2N8</accession>
<sequence length="514" mass="52555">MDIAGSWNALGARRRMAVAGAAALATVLAVLAFAWGGPAPRMELLYGGLDERAAGQVLSGLEARGVPYEVRSGAIYVPGTRRDALRLQLAAEGLPAAGPEGYELLDGLSGLGTTDRMFDAAYWRAREGELARTIAAAMPGLAVRVHLAAAPARGLARRAEPSASVSLTGGAMPAAPRLRAIRHLVAAAVPGLDPAAVSVIGPDGVVVDGEVAAEGADGRGAAIAARARRLLEARVGPGRARVEVGLELVDEVETLLERRIDPESRTVISTETEESEREGGAPGGAVTVASNLPDGDAAAPGGPAASDSRLRSRTNYDISESERRVERAPGAIRRMTVAVLVDEARSADGTPAPRTAEELEALRALVASAAGLDEGRGDVLVLHSMAFDDAGAGTIAEAAGAPAAPLPLALIVKAGAALLAIVFVGLFVVRPLTRSRPEPLPAGPAPTPALPPAAPSPAGAVQDTVPLEPSRAPVPIPAPPAPPPDPRVLLGEIVAERPDEGVAVIRRWLEEEDA</sequence>
<dbReference type="Gene3D" id="3.30.300.30">
    <property type="match status" value="1"/>
</dbReference>
<evidence type="ECO:0000256" key="10">
    <source>
        <dbReference type="SAM" id="MobiDB-lite"/>
    </source>
</evidence>
<dbReference type="GO" id="GO:0009431">
    <property type="term" value="C:bacterial-type flagellum basal body, MS ring"/>
    <property type="evidence" value="ECO:0007669"/>
    <property type="project" value="InterPro"/>
</dbReference>
<comment type="similarity">
    <text evidence="3 9">Belongs to the FliF family.</text>
</comment>
<proteinExistence type="inferred from homology"/>
<evidence type="ECO:0000256" key="6">
    <source>
        <dbReference type="ARBA" id="ARBA00022989"/>
    </source>
</evidence>
<dbReference type="Pfam" id="PF08345">
    <property type="entry name" value="YscJ_FliF_C"/>
    <property type="match status" value="1"/>
</dbReference>
<feature type="region of interest" description="Disordered" evidence="10">
    <location>
        <begin position="263"/>
        <end position="324"/>
    </location>
</feature>
<dbReference type="Proteomes" id="UP000238801">
    <property type="component" value="Unassembled WGS sequence"/>
</dbReference>
<evidence type="ECO:0000256" key="2">
    <source>
        <dbReference type="ARBA" id="ARBA00004651"/>
    </source>
</evidence>
<protein>
    <recommendedName>
        <fullName evidence="9">Flagellar M-ring protein</fullName>
    </recommendedName>
</protein>
<dbReference type="PANTHER" id="PTHR30046">
    <property type="entry name" value="FLAGELLAR M-RING PROTEIN"/>
    <property type="match status" value="1"/>
</dbReference>
<dbReference type="GO" id="GO:0071973">
    <property type="term" value="P:bacterial-type flagellum-dependent cell motility"/>
    <property type="evidence" value="ECO:0007669"/>
    <property type="project" value="InterPro"/>
</dbReference>
<evidence type="ECO:0000256" key="1">
    <source>
        <dbReference type="ARBA" id="ARBA00004117"/>
    </source>
</evidence>
<dbReference type="PIRSF" id="PIRSF004862">
    <property type="entry name" value="FliF"/>
    <property type="match status" value="1"/>
</dbReference>
<gene>
    <name evidence="14" type="ORF">BCF33_2065</name>
</gene>
<feature type="compositionally biased region" description="Pro residues" evidence="10">
    <location>
        <begin position="439"/>
        <end position="455"/>
    </location>
</feature>
<keyword evidence="14" id="KW-0282">Flagellum</keyword>
<name>A0A2T0X2N8_9RHOB</name>
<dbReference type="OrthoDB" id="9807026at2"/>
<feature type="compositionally biased region" description="Low complexity" evidence="10">
    <location>
        <begin position="293"/>
        <end position="307"/>
    </location>
</feature>
<feature type="region of interest" description="Disordered" evidence="10">
    <location>
        <begin position="439"/>
        <end position="488"/>
    </location>
</feature>
<evidence type="ECO:0000256" key="7">
    <source>
        <dbReference type="ARBA" id="ARBA00023136"/>
    </source>
</evidence>
<dbReference type="InterPro" id="IPR006182">
    <property type="entry name" value="FliF_N_dom"/>
</dbReference>
<evidence type="ECO:0000256" key="8">
    <source>
        <dbReference type="ARBA" id="ARBA00023143"/>
    </source>
</evidence>
<keyword evidence="4" id="KW-1003">Cell membrane</keyword>
<keyword evidence="5 11" id="KW-0812">Transmembrane</keyword>
<reference evidence="14 15" key="1">
    <citation type="submission" date="2018-03" db="EMBL/GenBank/DDBJ databases">
        <title>Genomic Encyclopedia of Archaeal and Bacterial Type Strains, Phase II (KMG-II): from individual species to whole genera.</title>
        <authorList>
            <person name="Goeker M."/>
        </authorList>
    </citation>
    <scope>NUCLEOTIDE SEQUENCE [LARGE SCALE GENOMIC DNA]</scope>
    <source>
        <strain evidence="14 15">DSM 29318</strain>
    </source>
</reference>
<comment type="subcellular location">
    <subcellularLocation>
        <location evidence="1 9">Bacterial flagellum basal body</location>
    </subcellularLocation>
    <subcellularLocation>
        <location evidence="2">Cell membrane</location>
        <topology evidence="2">Multi-pass membrane protein</topology>
    </subcellularLocation>
</comment>
<dbReference type="GO" id="GO:0003774">
    <property type="term" value="F:cytoskeletal motor activity"/>
    <property type="evidence" value="ECO:0007669"/>
    <property type="project" value="InterPro"/>
</dbReference>
<evidence type="ECO:0000256" key="4">
    <source>
        <dbReference type="ARBA" id="ARBA00022475"/>
    </source>
</evidence>
<evidence type="ECO:0000256" key="11">
    <source>
        <dbReference type="SAM" id="Phobius"/>
    </source>
</evidence>
<feature type="domain" description="Flagellar M-ring N-terminal" evidence="12">
    <location>
        <begin position="40"/>
        <end position="206"/>
    </location>
</feature>
<feature type="compositionally biased region" description="Pro residues" evidence="10">
    <location>
        <begin position="472"/>
        <end position="486"/>
    </location>
</feature>
<evidence type="ECO:0000259" key="12">
    <source>
        <dbReference type="Pfam" id="PF01514"/>
    </source>
</evidence>
<dbReference type="InterPro" id="IPR013556">
    <property type="entry name" value="Flag_M-ring_C"/>
</dbReference>
<evidence type="ECO:0000259" key="13">
    <source>
        <dbReference type="Pfam" id="PF08345"/>
    </source>
</evidence>
<keyword evidence="7 11" id="KW-0472">Membrane</keyword>
<comment type="caution">
    <text evidence="14">The sequence shown here is derived from an EMBL/GenBank/DDBJ whole genome shotgun (WGS) entry which is preliminary data.</text>
</comment>
<dbReference type="EMBL" id="PVTT01000002">
    <property type="protein sequence ID" value="PRY93198.1"/>
    <property type="molecule type" value="Genomic_DNA"/>
</dbReference>
<dbReference type="RefSeq" id="WP_106160810.1">
    <property type="nucleotide sequence ID" value="NZ_PVTT01000002.1"/>
</dbReference>
<dbReference type="AlphaFoldDB" id="A0A2T0X2N8"/>
<evidence type="ECO:0000313" key="14">
    <source>
        <dbReference type="EMBL" id="PRY93198.1"/>
    </source>
</evidence>
<dbReference type="InterPro" id="IPR045851">
    <property type="entry name" value="AMP-bd_C_sf"/>
</dbReference>
<keyword evidence="14" id="KW-0969">Cilium</keyword>
<evidence type="ECO:0000313" key="15">
    <source>
        <dbReference type="Proteomes" id="UP000238801"/>
    </source>
</evidence>
<dbReference type="GO" id="GO:0005886">
    <property type="term" value="C:plasma membrane"/>
    <property type="evidence" value="ECO:0007669"/>
    <property type="project" value="UniProtKB-SubCell"/>
</dbReference>
<evidence type="ECO:0000256" key="9">
    <source>
        <dbReference type="PIRNR" id="PIRNR004862"/>
    </source>
</evidence>
<evidence type="ECO:0000256" key="3">
    <source>
        <dbReference type="ARBA" id="ARBA00007971"/>
    </source>
</evidence>
<keyword evidence="8 9" id="KW-0975">Bacterial flagellum</keyword>
<feature type="transmembrane region" description="Helical" evidence="11">
    <location>
        <begin position="408"/>
        <end position="429"/>
    </location>
</feature>
<dbReference type="InterPro" id="IPR043427">
    <property type="entry name" value="YscJ/FliF"/>
</dbReference>
<dbReference type="Pfam" id="PF01514">
    <property type="entry name" value="YscJ_FliF"/>
    <property type="match status" value="1"/>
</dbReference>
<keyword evidence="6 11" id="KW-1133">Transmembrane helix</keyword>
<feature type="domain" description="Flagellar M-ring C-terminal" evidence="13">
    <location>
        <begin position="231"/>
        <end position="387"/>
    </location>
</feature>
<evidence type="ECO:0000256" key="5">
    <source>
        <dbReference type="ARBA" id="ARBA00022692"/>
    </source>
</evidence>
<dbReference type="PANTHER" id="PTHR30046:SF0">
    <property type="entry name" value="FLAGELLAR M-RING PROTEIN"/>
    <property type="match status" value="1"/>
</dbReference>
<dbReference type="PRINTS" id="PR01009">
    <property type="entry name" value="FLGMRINGFLIF"/>
</dbReference>
<keyword evidence="14" id="KW-0966">Cell projection</keyword>
<dbReference type="InterPro" id="IPR000067">
    <property type="entry name" value="FlgMring_FliF"/>
</dbReference>